<keyword evidence="1" id="KW-0732">Signal</keyword>
<sequence>MKSLVLSVALLASAQSFAFGLESHYGKLSMVGGKHACTLTNKTGADLDIKRVEFQLERLAGKNREVVFTKSVNSVIYAGETMTVVSDAGWNFTGYVCKFLAR</sequence>
<keyword evidence="3" id="KW-1185">Reference proteome</keyword>
<dbReference type="RefSeq" id="WP_321399358.1">
    <property type="nucleotide sequence ID" value="NZ_CP139487.1"/>
</dbReference>
<dbReference type="Proteomes" id="UP001324634">
    <property type="component" value="Chromosome"/>
</dbReference>
<evidence type="ECO:0000256" key="1">
    <source>
        <dbReference type="SAM" id="SignalP"/>
    </source>
</evidence>
<dbReference type="KEGG" id="psti:SOO65_08550"/>
<feature type="chain" id="PRO_5043735641" evidence="1">
    <location>
        <begin position="19"/>
        <end position="102"/>
    </location>
</feature>
<protein>
    <submittedName>
        <fullName evidence="2">Uncharacterized protein</fullName>
    </submittedName>
</protein>
<accession>A0AAX4HUZ3</accession>
<name>A0AAX4HUZ3_9BACT</name>
<gene>
    <name evidence="2" type="ORF">SOO65_08550</name>
</gene>
<organism evidence="2 3">
    <name type="scientific">Peredibacter starrii</name>
    <dbReference type="NCBI Taxonomy" id="28202"/>
    <lineage>
        <taxon>Bacteria</taxon>
        <taxon>Pseudomonadati</taxon>
        <taxon>Bdellovibrionota</taxon>
        <taxon>Bacteriovoracia</taxon>
        <taxon>Bacteriovoracales</taxon>
        <taxon>Bacteriovoracaceae</taxon>
        <taxon>Peredibacter</taxon>
    </lineage>
</organism>
<reference evidence="2 3" key="1">
    <citation type="submission" date="2023-11" db="EMBL/GenBank/DDBJ databases">
        <title>Peredibacter starrii A3.12.</title>
        <authorList>
            <person name="Mitchell R.J."/>
        </authorList>
    </citation>
    <scope>NUCLEOTIDE SEQUENCE [LARGE SCALE GENOMIC DNA]</scope>
    <source>
        <strain evidence="2 3">A3.12</strain>
    </source>
</reference>
<feature type="signal peptide" evidence="1">
    <location>
        <begin position="1"/>
        <end position="18"/>
    </location>
</feature>
<evidence type="ECO:0000313" key="2">
    <source>
        <dbReference type="EMBL" id="WPU66796.1"/>
    </source>
</evidence>
<dbReference type="AlphaFoldDB" id="A0AAX4HUZ3"/>
<proteinExistence type="predicted"/>
<dbReference type="EMBL" id="CP139487">
    <property type="protein sequence ID" value="WPU66796.1"/>
    <property type="molecule type" value="Genomic_DNA"/>
</dbReference>
<evidence type="ECO:0000313" key="3">
    <source>
        <dbReference type="Proteomes" id="UP001324634"/>
    </source>
</evidence>